<sequence>MGSDLEHVEVMQRKFDEFLKELDSHQSRVLDINQEANALIDEGHPEQQQINAKRDDVNEAWHKLGTLTATRREALFGAQQIQRFYRDIDETLAWIGEKESTLATNDYGRDLNNVQALQRKHEGTERDLAALESKMEKLETEADRLCQLYPEKSKEISTKTDEAKIRWETLKQSAEERKRALDRSYNRHRFMADYRELCDWIEGIKVLIESAELAKDVAGAEALLEQHQEHKGEIDARNDSFIQTAETGQKLLDEGIEQSEEIRQCLQRLANDQASLKNLWEERRILYEQCMDLQLFYRDTEQAETWMNKQEAFLQNRDLGDSLDAVESLLKKHEDFEKSLAAQEEKIHALDEFATKLIEGGHYAADDVAARREKLLSRRRRLMELTAERREKLKESYRLHSFDRDCDEMLGWMNEKLKTAQDQSYLDPTNIRGKLQKHANFEQELRANSNRLDEIKATGQELVALGHYANEHIQTRLEEVEQLWAQLVEASALKGAKLQEANQEQLFNRNVEDVELWLGELERKLASEDFGKNLNTVQNLQKKLALVEADYNAHSERLDTIGQQAREFESIGHFNAPQIVKKQQGLQQRFEALLDPLQRRKNKLGESLVGHLLFRDIDDELTWIREKEQIASSTNRGRDLVGVQNLIKKQNALMVEITNHEPQIEQVGNAAEQMIQRGHFLAPDIREMLAQLRDNWRALKTKAEKRKQDLQDSLQAHQYLADASEADSWMRDKEPIVGSTDYGKDEDSAESLMKKHRALMSDLDAFRATIDELRREAGQCKYQEQLGGQLGNECVVALYEYTEKSPREVSMKKGDVLTLLNSSNKDWWKVEVQDRQGFVPAAYVKYIEPGSQHHHQATAGQPVNTINAKQSQIEDQYQRLMVLGDQRKRKLEEACKAYQLLREANDLAEWIKSRETVASQQEIGQDLEHVEVLQTKFNDFKCDLKANEVRLQEMNQIATRLSQTGQTETAVRIRQQIDDLNARWKALEQKAEQRGQQLESAHEVQRFHKDVEETRDWIQEKNEALDTEDFGRDLRSVQALQRKHEGVERDLAALGDKIRALDEKARKRLEDAWVQRRKILDQCLELQLFYRDCEQCDTWMSAREAFLAQEDPTGDNVESLIKKHEDFDKAIASQQEKLNNLDQLAKQLVASEHYAKPAINTKREQIFDRWDRLKERLIEKRSQLGESQTLQQFSRDADEVENWISEKFQVAQEADYRDPTNIQQKHQKQQAFEAELSANADRIATIISAGQNLISAAKCGGGEDAVSQRLNALNDQWELLVKTSTEKSARLKEANKQKTFMAAVKDLEFWLGEVETLLSSEDTGRDLASIENLLKKHQLLEADINAHADRVADVNGQAEALMEADQFDRDSIDTRRQGITRRYANVKEMAKQRREKLNKAITVHQFLRDIDEEESWIKEKKLLVSSDDYGRDLTGVQNLRRKHRRLDTELASHQPQVQHVRSKAVELLQASEVGAPEIQKRIQALEDSWQQIVDLTENRHQKLQESEQFQNFIGRLEEEEAWLNEKQQLLSSPALGENMAAVQGLLKKHDTFQLDLQVHEQRIDDLQRQGDELIEAGNHHSKNISLRLEQLQKHLLLVRELAAQRLQKLRDNNAYMQFMWKCDVVESWIGDKEHHVRSPDFGKDLSSVQLLLNKQDAFDAGLNAFEHEGIQRITELKDQLLSVEHEQSPAIEKRHQSVITRWQQLLQNSLARRQKLIEAQSHYERIEDLYLAFAKKASAFNSWFENAEEDLTDPVRCNSLEEIRALREAHAEFQKSLTTAKNDFIALQELDRQIKSFGVGPNPYTWFTMDALEETWRNLQKIIKERELELQKEHLRQEDNDKLRREFARQANDFHQWLADTRNEMMEASGSLEQQLDSIRQKAQDIRSQRQKLKKVEDLGALLEEHLILDNRYTEHSTVGLAQAWDQLDQLAMRMLHNLEQQIQARNQSGVTEEALREFSMMFRHFDREKLGRLDHQQFKSCLRALGYDLPMVDEGQPEPEFQRILDVVDPNRDGYVTLQEFMAFMINKETENVRSSEEIEMAFRALSKELRPYVTAEELYANLTPEQAEYCIKRMKPYVDAVSGRTIAGALDFEQFVHSMFQS</sequence>
<accession>A0ACB1AR73</accession>
<reference evidence="1" key="1">
    <citation type="submission" date="2023-11" db="EMBL/GenBank/DDBJ databases">
        <authorList>
            <person name="Poullet M."/>
        </authorList>
    </citation>
    <scope>NUCLEOTIDE SEQUENCE</scope>
    <source>
        <strain evidence="1">E1834</strain>
    </source>
</reference>
<evidence type="ECO:0000313" key="2">
    <source>
        <dbReference type="Proteomes" id="UP001497535"/>
    </source>
</evidence>
<proteinExistence type="predicted"/>
<dbReference type="EMBL" id="CAVMJV010000098">
    <property type="protein sequence ID" value="CAK5095290.1"/>
    <property type="molecule type" value="Genomic_DNA"/>
</dbReference>
<organism evidence="1 2">
    <name type="scientific">Meloidogyne enterolobii</name>
    <name type="common">Root-knot nematode worm</name>
    <name type="synonym">Meloidogyne mayaguensis</name>
    <dbReference type="NCBI Taxonomy" id="390850"/>
    <lineage>
        <taxon>Eukaryota</taxon>
        <taxon>Metazoa</taxon>
        <taxon>Ecdysozoa</taxon>
        <taxon>Nematoda</taxon>
        <taxon>Chromadorea</taxon>
        <taxon>Rhabditida</taxon>
        <taxon>Tylenchina</taxon>
        <taxon>Tylenchomorpha</taxon>
        <taxon>Tylenchoidea</taxon>
        <taxon>Meloidogynidae</taxon>
        <taxon>Meloidogyninae</taxon>
        <taxon>Meloidogyne</taxon>
    </lineage>
</organism>
<evidence type="ECO:0000313" key="1">
    <source>
        <dbReference type="EMBL" id="CAK5095290.1"/>
    </source>
</evidence>
<name>A0ACB1AR73_MELEN</name>
<protein>
    <submittedName>
        <fullName evidence="1">Uncharacterized protein</fullName>
    </submittedName>
</protein>
<dbReference type="Proteomes" id="UP001497535">
    <property type="component" value="Unassembled WGS sequence"/>
</dbReference>
<keyword evidence="2" id="KW-1185">Reference proteome</keyword>
<gene>
    <name evidence="1" type="ORF">MENTE1834_LOCUS40872</name>
</gene>
<comment type="caution">
    <text evidence="1">The sequence shown here is derived from an EMBL/GenBank/DDBJ whole genome shotgun (WGS) entry which is preliminary data.</text>
</comment>